<name>A0A1X7AKD0_9GAMM</name>
<evidence type="ECO:0000313" key="2">
    <source>
        <dbReference type="EMBL" id="SMA47178.1"/>
    </source>
</evidence>
<sequence length="606" mass="68755">MQASQPGSGFQCPDLTHYSPKVKELHKPDHIASEEAVDAAGRLVTEVQGEKSIQPPANPQEERVLRRLHEQTLTASVWQDTEARAHHRQTFALSREALDQQLAELKASQPNALPVMFVDIDDMLVDSHTFFNGFISQPWRIHGYRDCAWFMAQHSKPLEGAVEFMNYAASRGVMIHYISARTSHPEIEDVTLTMLRKNRFPVTSKRSVHIASDKMAKSQQLLEEYSQGALNYMVADYMVPVYMAGDKRTDIGCPKGADPVRQQVWDEQHGESVGKSLFIQPNTVYGRWETALQFKYDHSPEQEVCNRLQQVHQLAGRPDRPYQVGSDEQIQALLYTQSVERRLALQQALVGAERRCKELAADGQTPELSIQLEGVLLDTVPLVADLITKGCYADVHAYQAGVLPPWLDYGLALADPTVTAFIKRMQCEYGAKVVYQTEVPASEQEQEYCGQLCRWLRSQGVDQEPVISTNPAVMGNEASQVVLVTRNGNQPQSDSVFLVPSPHQLWEWWPKSCSRKTTASRFEAKVRRWQLPEECQDRNSRKACEEQLQKAEEVRRMRELEDDFMGGGGPLHTASRRPSVPRVVRSEYVKVVEKKKPKKRKIHDAR</sequence>
<dbReference type="SUPFAM" id="SSF56784">
    <property type="entry name" value="HAD-like"/>
    <property type="match status" value="1"/>
</dbReference>
<dbReference type="InterPro" id="IPR023214">
    <property type="entry name" value="HAD_sf"/>
</dbReference>
<dbReference type="EMBL" id="FWPT01000005">
    <property type="protein sequence ID" value="SMA47178.1"/>
    <property type="molecule type" value="Genomic_DNA"/>
</dbReference>
<keyword evidence="1" id="KW-0732">Signal</keyword>
<dbReference type="AlphaFoldDB" id="A0A1X7AKD0"/>
<proteinExistence type="predicted"/>
<dbReference type="RefSeq" id="WP_165767239.1">
    <property type="nucleotide sequence ID" value="NZ_CBCSCN010000003.1"/>
</dbReference>
<dbReference type="Pfam" id="PF03767">
    <property type="entry name" value="Acid_phosphat_B"/>
    <property type="match status" value="1"/>
</dbReference>
<dbReference type="InterPro" id="IPR005519">
    <property type="entry name" value="Acid_phosphat_B-like"/>
</dbReference>
<dbReference type="Gene3D" id="3.40.50.1000">
    <property type="entry name" value="HAD superfamily/HAD-like"/>
    <property type="match status" value="1"/>
</dbReference>
<reference evidence="2 3" key="1">
    <citation type="submission" date="2017-03" db="EMBL/GenBank/DDBJ databases">
        <authorList>
            <person name="Afonso C.L."/>
            <person name="Miller P.J."/>
            <person name="Scott M.A."/>
            <person name="Spackman E."/>
            <person name="Goraichik I."/>
            <person name="Dimitrov K.M."/>
            <person name="Suarez D.L."/>
            <person name="Swayne D.E."/>
        </authorList>
    </citation>
    <scope>NUCLEOTIDE SEQUENCE [LARGE SCALE GENOMIC DNA]</scope>
    <source>
        <strain evidence="2">SB41UT1</strain>
    </source>
</reference>
<dbReference type="Proteomes" id="UP000196573">
    <property type="component" value="Unassembled WGS sequence"/>
</dbReference>
<keyword evidence="3" id="KW-1185">Reference proteome</keyword>
<organism evidence="2 3">
    <name type="scientific">Parendozoicomonas haliclonae</name>
    <dbReference type="NCBI Taxonomy" id="1960125"/>
    <lineage>
        <taxon>Bacteria</taxon>
        <taxon>Pseudomonadati</taxon>
        <taxon>Pseudomonadota</taxon>
        <taxon>Gammaproteobacteria</taxon>
        <taxon>Oceanospirillales</taxon>
        <taxon>Endozoicomonadaceae</taxon>
        <taxon>Parendozoicomonas</taxon>
    </lineage>
</organism>
<keyword evidence="2" id="KW-0449">Lipoprotein</keyword>
<protein>
    <submittedName>
        <fullName evidence="2">Lipoprotein E</fullName>
    </submittedName>
</protein>
<dbReference type="InterPro" id="IPR036412">
    <property type="entry name" value="HAD-like_sf"/>
</dbReference>
<evidence type="ECO:0000313" key="3">
    <source>
        <dbReference type="Proteomes" id="UP000196573"/>
    </source>
</evidence>
<gene>
    <name evidence="2" type="primary">hel_2</name>
    <name evidence="2" type="ORF">EHSB41UT_02332</name>
</gene>
<evidence type="ECO:0000256" key="1">
    <source>
        <dbReference type="ARBA" id="ARBA00022729"/>
    </source>
</evidence>
<accession>A0A1X7AKD0</accession>